<dbReference type="Proteomes" id="UP001331936">
    <property type="component" value="Unassembled WGS sequence"/>
</dbReference>
<feature type="domain" description="DUF6802" evidence="1">
    <location>
        <begin position="33"/>
        <end position="116"/>
    </location>
</feature>
<dbReference type="EMBL" id="JAUZMZ010000120">
    <property type="protein sequence ID" value="MEE2034101.1"/>
    <property type="molecule type" value="Genomic_DNA"/>
</dbReference>
<accession>A0ABU7JVQ1</accession>
<evidence type="ECO:0000313" key="2">
    <source>
        <dbReference type="EMBL" id="MEE2034101.1"/>
    </source>
</evidence>
<name>A0ABU7JVQ1_9NOCA</name>
<proteinExistence type="predicted"/>
<sequence length="118" mass="12465">MAEAFLGTDRMCEPEGMDAAFDPVSAAAWADGTDPTADLDGDGVRETVVFDTEVPAAPDIGGPDIGALVVATDTDLDGYTDRMSVVADDGEYGVWEFRRDGDGTPQWTRIDEGTLGMT</sequence>
<protein>
    <recommendedName>
        <fullName evidence="1">DUF6802 domain-containing protein</fullName>
    </recommendedName>
</protein>
<reference evidence="2 3" key="1">
    <citation type="submission" date="2023-08" db="EMBL/GenBank/DDBJ databases">
        <authorList>
            <person name="Girao M."/>
            <person name="Carvalho M.F."/>
        </authorList>
    </citation>
    <scope>NUCLEOTIDE SEQUENCE [LARGE SCALE GENOMIC DNA]</scope>
    <source>
        <strain evidence="2 3">CC-R104</strain>
    </source>
</reference>
<dbReference type="Pfam" id="PF20615">
    <property type="entry name" value="DUF6802"/>
    <property type="match status" value="1"/>
</dbReference>
<dbReference type="InterPro" id="IPR046543">
    <property type="entry name" value="DUF6802"/>
</dbReference>
<dbReference type="RefSeq" id="WP_330153473.1">
    <property type="nucleotide sequence ID" value="NZ_JAUZMZ010000120.1"/>
</dbReference>
<evidence type="ECO:0000313" key="3">
    <source>
        <dbReference type="Proteomes" id="UP001331936"/>
    </source>
</evidence>
<organism evidence="2 3">
    <name type="scientific">Rhodococcus chondri</name>
    <dbReference type="NCBI Taxonomy" id="3065941"/>
    <lineage>
        <taxon>Bacteria</taxon>
        <taxon>Bacillati</taxon>
        <taxon>Actinomycetota</taxon>
        <taxon>Actinomycetes</taxon>
        <taxon>Mycobacteriales</taxon>
        <taxon>Nocardiaceae</taxon>
        <taxon>Rhodococcus</taxon>
    </lineage>
</organism>
<gene>
    <name evidence="2" type="ORF">Q8814_18620</name>
</gene>
<evidence type="ECO:0000259" key="1">
    <source>
        <dbReference type="Pfam" id="PF20615"/>
    </source>
</evidence>
<keyword evidence="3" id="KW-1185">Reference proteome</keyword>
<comment type="caution">
    <text evidence="2">The sequence shown here is derived from an EMBL/GenBank/DDBJ whole genome shotgun (WGS) entry which is preliminary data.</text>
</comment>